<evidence type="ECO:0000256" key="1">
    <source>
        <dbReference type="SAM" id="Coils"/>
    </source>
</evidence>
<dbReference type="PROSITE" id="PS50888">
    <property type="entry name" value="BHLH"/>
    <property type="match status" value="1"/>
</dbReference>
<evidence type="ECO:0000259" key="3">
    <source>
        <dbReference type="PROSITE" id="PS50888"/>
    </source>
</evidence>
<reference evidence="4" key="1">
    <citation type="submission" date="2020-05" db="EMBL/GenBank/DDBJ databases">
        <title>Phylogenomic resolution of chytrid fungi.</title>
        <authorList>
            <person name="Stajich J.E."/>
            <person name="Amses K."/>
            <person name="Simmons R."/>
            <person name="Seto K."/>
            <person name="Myers J."/>
            <person name="Bonds A."/>
            <person name="Quandt C.A."/>
            <person name="Barry K."/>
            <person name="Liu P."/>
            <person name="Grigoriev I."/>
            <person name="Longcore J.E."/>
            <person name="James T.Y."/>
        </authorList>
    </citation>
    <scope>NUCLEOTIDE SEQUENCE</scope>
    <source>
        <strain evidence="4">JEL0476</strain>
    </source>
</reference>
<dbReference type="PANTHER" id="PTHR47787">
    <property type="entry name" value="CENTROMERE-BINDING PROTEIN 1"/>
    <property type="match status" value="1"/>
</dbReference>
<dbReference type="GO" id="GO:0005634">
    <property type="term" value="C:nucleus"/>
    <property type="evidence" value="ECO:0007669"/>
    <property type="project" value="TreeGrafter"/>
</dbReference>
<feature type="region of interest" description="Disordered" evidence="2">
    <location>
        <begin position="194"/>
        <end position="214"/>
    </location>
</feature>
<evidence type="ECO:0000313" key="5">
    <source>
        <dbReference type="Proteomes" id="UP001211065"/>
    </source>
</evidence>
<feature type="compositionally biased region" description="Polar residues" evidence="2">
    <location>
        <begin position="44"/>
        <end position="57"/>
    </location>
</feature>
<dbReference type="Pfam" id="PF00010">
    <property type="entry name" value="HLH"/>
    <property type="match status" value="1"/>
</dbReference>
<organism evidence="4 5">
    <name type="scientific">Clydaea vesicula</name>
    <dbReference type="NCBI Taxonomy" id="447962"/>
    <lineage>
        <taxon>Eukaryota</taxon>
        <taxon>Fungi</taxon>
        <taxon>Fungi incertae sedis</taxon>
        <taxon>Chytridiomycota</taxon>
        <taxon>Chytridiomycota incertae sedis</taxon>
        <taxon>Chytridiomycetes</taxon>
        <taxon>Lobulomycetales</taxon>
        <taxon>Lobulomycetaceae</taxon>
        <taxon>Clydaea</taxon>
    </lineage>
</organism>
<feature type="compositionally biased region" description="Low complexity" evidence="2">
    <location>
        <begin position="58"/>
        <end position="75"/>
    </location>
</feature>
<dbReference type="EMBL" id="JADGJW010000042">
    <property type="protein sequence ID" value="KAJ3226190.1"/>
    <property type="molecule type" value="Genomic_DNA"/>
</dbReference>
<gene>
    <name evidence="4" type="primary">CBF1</name>
    <name evidence="4" type="ORF">HK099_005416</name>
</gene>
<protein>
    <submittedName>
        <fullName evidence="4">Basic helix-loop-helix protein</fullName>
    </submittedName>
</protein>
<dbReference type="Gene3D" id="4.10.280.10">
    <property type="entry name" value="Helix-loop-helix DNA-binding domain"/>
    <property type="match status" value="1"/>
</dbReference>
<dbReference type="GO" id="GO:0003700">
    <property type="term" value="F:DNA-binding transcription factor activity"/>
    <property type="evidence" value="ECO:0007669"/>
    <property type="project" value="TreeGrafter"/>
</dbReference>
<dbReference type="SUPFAM" id="SSF47459">
    <property type="entry name" value="HLH, helix-loop-helix DNA-binding domain"/>
    <property type="match status" value="1"/>
</dbReference>
<evidence type="ECO:0000256" key="2">
    <source>
        <dbReference type="SAM" id="MobiDB-lite"/>
    </source>
</evidence>
<dbReference type="InterPro" id="IPR011598">
    <property type="entry name" value="bHLH_dom"/>
</dbReference>
<evidence type="ECO:0000313" key="4">
    <source>
        <dbReference type="EMBL" id="KAJ3226190.1"/>
    </source>
</evidence>
<sequence>MYSEQHLTVPSSIQTFIDSKTLLLDLMDSFQVVSEGMYASNSEFPSFYNQQRPTNTYSQQNDTSTHSTNSSNSISQLQSTILPTTQKLTVGSEEWLKVRRENHKQVERRRRETINEGISELAKLLPEGNKADTERNKGRVLQRTVEYINNLKEQVIQTQQRLELEKLLCEQAVQELVNQLATLKKENLVLLQERQEREQVDKSGTEDSNIDEVE</sequence>
<dbReference type="InterPro" id="IPR036638">
    <property type="entry name" value="HLH_DNA-bd_sf"/>
</dbReference>
<dbReference type="GO" id="GO:0046983">
    <property type="term" value="F:protein dimerization activity"/>
    <property type="evidence" value="ECO:0007669"/>
    <property type="project" value="InterPro"/>
</dbReference>
<accession>A0AAD5U6E4</accession>
<dbReference type="Proteomes" id="UP001211065">
    <property type="component" value="Unassembled WGS sequence"/>
</dbReference>
<feature type="coiled-coil region" evidence="1">
    <location>
        <begin position="148"/>
        <end position="193"/>
    </location>
</feature>
<keyword evidence="1" id="KW-0175">Coiled coil</keyword>
<feature type="compositionally biased region" description="Basic and acidic residues" evidence="2">
    <location>
        <begin position="194"/>
        <end position="205"/>
    </location>
</feature>
<feature type="domain" description="BHLH" evidence="3">
    <location>
        <begin position="98"/>
        <end position="151"/>
    </location>
</feature>
<dbReference type="PANTHER" id="PTHR47787:SF1">
    <property type="entry name" value="CENTROMERE-BINDING PROTEIN 1"/>
    <property type="match status" value="1"/>
</dbReference>
<dbReference type="AlphaFoldDB" id="A0AAD5U6E4"/>
<dbReference type="SMART" id="SM00353">
    <property type="entry name" value="HLH"/>
    <property type="match status" value="1"/>
</dbReference>
<comment type="caution">
    <text evidence="4">The sequence shown here is derived from an EMBL/GenBank/DDBJ whole genome shotgun (WGS) entry which is preliminary data.</text>
</comment>
<feature type="region of interest" description="Disordered" evidence="2">
    <location>
        <begin position="44"/>
        <end position="75"/>
    </location>
</feature>
<keyword evidence="5" id="KW-1185">Reference proteome</keyword>
<name>A0AAD5U6E4_9FUNG</name>
<proteinExistence type="predicted"/>